<keyword evidence="1" id="KW-0732">Signal</keyword>
<evidence type="ECO:0000256" key="1">
    <source>
        <dbReference type="SAM" id="SignalP"/>
    </source>
</evidence>
<evidence type="ECO:0000313" key="2">
    <source>
        <dbReference type="EMBL" id="GJN14198.1"/>
    </source>
</evidence>
<gene>
    <name evidence="2" type="primary">gb00990</name>
    <name evidence="2" type="ORF">PR202_gb00990</name>
</gene>
<reference evidence="2" key="2">
    <citation type="submission" date="2021-12" db="EMBL/GenBank/DDBJ databases">
        <title>Resequencing data analysis of finger millet.</title>
        <authorList>
            <person name="Hatakeyama M."/>
            <person name="Aluri S."/>
            <person name="Balachadran M.T."/>
            <person name="Sivarajan S.R."/>
            <person name="Poveda L."/>
            <person name="Shimizu-Inatsugi R."/>
            <person name="Schlapbach R."/>
            <person name="Sreeman S.M."/>
            <person name="Shimizu K.K."/>
        </authorList>
    </citation>
    <scope>NUCLEOTIDE SEQUENCE</scope>
</reference>
<reference evidence="2" key="1">
    <citation type="journal article" date="2018" name="DNA Res.">
        <title>Multiple hybrid de novo genome assembly of finger millet, an orphan allotetraploid crop.</title>
        <authorList>
            <person name="Hatakeyama M."/>
            <person name="Aluri S."/>
            <person name="Balachadran M.T."/>
            <person name="Sivarajan S.R."/>
            <person name="Patrignani A."/>
            <person name="Gruter S."/>
            <person name="Poveda L."/>
            <person name="Shimizu-Inatsugi R."/>
            <person name="Baeten J."/>
            <person name="Francoijs K.J."/>
            <person name="Nataraja K.N."/>
            <person name="Reddy Y.A.N."/>
            <person name="Phadnis S."/>
            <person name="Ravikumar R.L."/>
            <person name="Schlapbach R."/>
            <person name="Sreeman S.M."/>
            <person name="Shimizu K.K."/>
        </authorList>
    </citation>
    <scope>NUCLEOTIDE SEQUENCE</scope>
</reference>
<comment type="caution">
    <text evidence="2">The sequence shown here is derived from an EMBL/GenBank/DDBJ whole genome shotgun (WGS) entry which is preliminary data.</text>
</comment>
<feature type="chain" id="PRO_5043831498" evidence="1">
    <location>
        <begin position="19"/>
        <end position="119"/>
    </location>
</feature>
<sequence>MPHLVVSVLVIIVTGSEVAFLSSELNHLCDEWGMAVWRAQARITCAVSSQAQENENLNLSSLPESGEIQGVQEQPNTSCMKPCSGTGKFVTGQQQNNPLELITQLALLLGLTCYCVHVG</sequence>
<protein>
    <submittedName>
        <fullName evidence="2">Uncharacterized protein</fullName>
    </submittedName>
</protein>
<accession>A0AAV5DV64</accession>
<keyword evidence="3" id="KW-1185">Reference proteome</keyword>
<dbReference type="Proteomes" id="UP001054889">
    <property type="component" value="Unassembled WGS sequence"/>
</dbReference>
<feature type="signal peptide" evidence="1">
    <location>
        <begin position="1"/>
        <end position="18"/>
    </location>
</feature>
<organism evidence="2 3">
    <name type="scientific">Eleusine coracana subsp. coracana</name>
    <dbReference type="NCBI Taxonomy" id="191504"/>
    <lineage>
        <taxon>Eukaryota</taxon>
        <taxon>Viridiplantae</taxon>
        <taxon>Streptophyta</taxon>
        <taxon>Embryophyta</taxon>
        <taxon>Tracheophyta</taxon>
        <taxon>Spermatophyta</taxon>
        <taxon>Magnoliopsida</taxon>
        <taxon>Liliopsida</taxon>
        <taxon>Poales</taxon>
        <taxon>Poaceae</taxon>
        <taxon>PACMAD clade</taxon>
        <taxon>Chloridoideae</taxon>
        <taxon>Cynodonteae</taxon>
        <taxon>Eleusininae</taxon>
        <taxon>Eleusine</taxon>
    </lineage>
</organism>
<dbReference type="AlphaFoldDB" id="A0AAV5DV64"/>
<proteinExistence type="predicted"/>
<evidence type="ECO:0000313" key="3">
    <source>
        <dbReference type="Proteomes" id="UP001054889"/>
    </source>
</evidence>
<dbReference type="EMBL" id="BQKI01000071">
    <property type="protein sequence ID" value="GJN14198.1"/>
    <property type="molecule type" value="Genomic_DNA"/>
</dbReference>
<name>A0AAV5DV64_ELECO</name>